<evidence type="ECO:0000256" key="1">
    <source>
        <dbReference type="PROSITE-ProRule" id="PRU00703"/>
    </source>
</evidence>
<reference evidence="3" key="2">
    <citation type="submission" date="2020-09" db="EMBL/GenBank/DDBJ databases">
        <authorList>
            <person name="Sun Q."/>
            <person name="Zhou Y."/>
        </authorList>
    </citation>
    <scope>NUCLEOTIDE SEQUENCE</scope>
    <source>
        <strain evidence="3">CGMCC 1.12777</strain>
    </source>
</reference>
<dbReference type="NCBIfam" id="NF041630">
    <property type="entry name" value="CBS_CbpB"/>
    <property type="match status" value="1"/>
</dbReference>
<gene>
    <name evidence="3" type="ORF">GCM10007096_02010</name>
</gene>
<dbReference type="Pfam" id="PF00571">
    <property type="entry name" value="CBS"/>
    <property type="match status" value="2"/>
</dbReference>
<dbReference type="InterPro" id="IPR046342">
    <property type="entry name" value="CBS_dom_sf"/>
</dbReference>
<dbReference type="Gene3D" id="3.10.580.10">
    <property type="entry name" value="CBS-domain"/>
    <property type="match status" value="1"/>
</dbReference>
<dbReference type="RefSeq" id="WP_188495154.1">
    <property type="nucleotide sequence ID" value="NZ_BMFV01000001.1"/>
</dbReference>
<protein>
    <submittedName>
        <fullName evidence="3">CBS domain-containing protein</fullName>
    </submittedName>
</protein>
<organism evidence="3 4">
    <name type="scientific">Pullulanibacillus pueri</name>
    <dbReference type="NCBI Taxonomy" id="1437324"/>
    <lineage>
        <taxon>Bacteria</taxon>
        <taxon>Bacillati</taxon>
        <taxon>Bacillota</taxon>
        <taxon>Bacilli</taxon>
        <taxon>Bacillales</taxon>
        <taxon>Sporolactobacillaceae</taxon>
        <taxon>Pullulanibacillus</taxon>
    </lineage>
</organism>
<dbReference type="AlphaFoldDB" id="A0A8J3EJ64"/>
<evidence type="ECO:0000259" key="2">
    <source>
        <dbReference type="PROSITE" id="PS51371"/>
    </source>
</evidence>
<dbReference type="CDD" id="cd04643">
    <property type="entry name" value="CBS_pair_bac"/>
    <property type="match status" value="1"/>
</dbReference>
<dbReference type="InterPro" id="IPR048125">
    <property type="entry name" value="CBS_CbpB"/>
</dbReference>
<evidence type="ECO:0000313" key="4">
    <source>
        <dbReference type="Proteomes" id="UP000656813"/>
    </source>
</evidence>
<evidence type="ECO:0000313" key="3">
    <source>
        <dbReference type="EMBL" id="GGH74109.1"/>
    </source>
</evidence>
<sequence length="153" mass="17248">MKKMTSEDVFKKNIMELVIPADKVAHVQSINPLEHALLVLMKTGYSAIPVLDRDSRLQGVISKTLILNNIVGIERIEYEKLGERIVESAMKKNPPLLRVGDDLLSAIKLSIDHAFICIEDDKGIFQGILPRSSLLKFLNHYLRDISRSVTDQP</sequence>
<dbReference type="Proteomes" id="UP000656813">
    <property type="component" value="Unassembled WGS sequence"/>
</dbReference>
<dbReference type="EMBL" id="BMFV01000001">
    <property type="protein sequence ID" value="GGH74109.1"/>
    <property type="molecule type" value="Genomic_DNA"/>
</dbReference>
<accession>A0A8J3EJ64</accession>
<name>A0A8J3EJ64_9BACL</name>
<dbReference type="InterPro" id="IPR000644">
    <property type="entry name" value="CBS_dom"/>
</dbReference>
<reference evidence="3" key="1">
    <citation type="journal article" date="2014" name="Int. J. Syst. Evol. Microbiol.">
        <title>Complete genome sequence of Corynebacterium casei LMG S-19264T (=DSM 44701T), isolated from a smear-ripened cheese.</title>
        <authorList>
            <consortium name="US DOE Joint Genome Institute (JGI-PGF)"/>
            <person name="Walter F."/>
            <person name="Albersmeier A."/>
            <person name="Kalinowski J."/>
            <person name="Ruckert C."/>
        </authorList>
    </citation>
    <scope>NUCLEOTIDE SEQUENCE</scope>
    <source>
        <strain evidence="3">CGMCC 1.12777</strain>
    </source>
</reference>
<dbReference type="SUPFAM" id="SSF54631">
    <property type="entry name" value="CBS-domain pair"/>
    <property type="match status" value="1"/>
</dbReference>
<dbReference type="PROSITE" id="PS51371">
    <property type="entry name" value="CBS"/>
    <property type="match status" value="1"/>
</dbReference>
<comment type="caution">
    <text evidence="3">The sequence shown here is derived from an EMBL/GenBank/DDBJ whole genome shotgun (WGS) entry which is preliminary data.</text>
</comment>
<proteinExistence type="predicted"/>
<keyword evidence="4" id="KW-1185">Reference proteome</keyword>
<keyword evidence="1" id="KW-0129">CBS domain</keyword>
<feature type="domain" description="CBS" evidence="2">
    <location>
        <begin position="18"/>
        <end position="79"/>
    </location>
</feature>